<name>V6S0C4_9FLAO</name>
<dbReference type="Proteomes" id="UP000030149">
    <property type="component" value="Unassembled WGS sequence"/>
</dbReference>
<gene>
    <name evidence="1" type="ORF">Q767_15660</name>
</gene>
<evidence type="ECO:0000313" key="2">
    <source>
        <dbReference type="Proteomes" id="UP000030149"/>
    </source>
</evidence>
<reference evidence="1 2" key="2">
    <citation type="journal article" date="2015" name="Stand. Genomic Sci.">
        <title>High quality draft genomic sequence of Flavobacterium enshiense DK69(T) and comparison among Flavobacterium genomes.</title>
        <authorList>
            <person name="Zeng Z."/>
            <person name="Chen C."/>
            <person name="Du H."/>
            <person name="Wang G."/>
            <person name="Li M."/>
        </authorList>
    </citation>
    <scope>NUCLEOTIDE SEQUENCE [LARGE SCALE GENOMIC DNA]</scope>
    <source>
        <strain evidence="1 2">DK69</strain>
    </source>
</reference>
<keyword evidence="2" id="KW-1185">Reference proteome</keyword>
<sequence length="133" mass="15743">MFTSTELFLLKKLLHKIKYSDLDICEINEFANSPITNQILEKLIAPKEIEKEQINHRQNAKKFFFEFNNHVGNAIKNRLIQMDDSVFPVIEKWNRNEVEEFALDILGPIDYEKSELDKLIDFLIEISKKKTSR</sequence>
<dbReference type="PATRIC" id="fig|1107311.3.peg.3048"/>
<evidence type="ECO:0000313" key="1">
    <source>
        <dbReference type="EMBL" id="KGO92296.1"/>
    </source>
</evidence>
<proteinExistence type="predicted"/>
<dbReference type="STRING" id="1107311.Q767_15660"/>
<dbReference type="OrthoDB" id="1377376at2"/>
<dbReference type="EMBL" id="JRLZ01000028">
    <property type="protein sequence ID" value="KGO92296.1"/>
    <property type="molecule type" value="Genomic_DNA"/>
</dbReference>
<dbReference type="RefSeq" id="WP_023575036.1">
    <property type="nucleotide sequence ID" value="NZ_AVCS01000032.1"/>
</dbReference>
<reference evidence="2" key="1">
    <citation type="submission" date="2013-09" db="EMBL/GenBank/DDBJ databases">
        <authorList>
            <person name="Zeng Z."/>
            <person name="Chen C."/>
        </authorList>
    </citation>
    <scope>NUCLEOTIDE SEQUENCE [LARGE SCALE GENOMIC DNA]</scope>
    <source>
        <strain evidence="2">DK69</strain>
    </source>
</reference>
<accession>V6S0C4</accession>
<protein>
    <submittedName>
        <fullName evidence="1">Uncharacterized protein</fullName>
    </submittedName>
</protein>
<organism evidence="1 2">
    <name type="scientific">Flavobacterium enshiense DK69</name>
    <dbReference type="NCBI Taxonomy" id="1107311"/>
    <lineage>
        <taxon>Bacteria</taxon>
        <taxon>Pseudomonadati</taxon>
        <taxon>Bacteroidota</taxon>
        <taxon>Flavobacteriia</taxon>
        <taxon>Flavobacteriales</taxon>
        <taxon>Flavobacteriaceae</taxon>
        <taxon>Flavobacterium</taxon>
    </lineage>
</organism>
<dbReference type="AlphaFoldDB" id="V6S0C4"/>
<comment type="caution">
    <text evidence="1">The sequence shown here is derived from an EMBL/GenBank/DDBJ whole genome shotgun (WGS) entry which is preliminary data.</text>
</comment>